<dbReference type="OMA" id="YILQPWI"/>
<dbReference type="GO" id="GO:0016233">
    <property type="term" value="P:telomere capping"/>
    <property type="evidence" value="ECO:0007669"/>
    <property type="project" value="InterPro"/>
</dbReference>
<feature type="compositionally biased region" description="Polar residues" evidence="1">
    <location>
        <begin position="304"/>
        <end position="317"/>
    </location>
</feature>
<feature type="region of interest" description="Disordered" evidence="1">
    <location>
        <begin position="158"/>
        <end position="217"/>
    </location>
</feature>
<feature type="compositionally biased region" description="Basic and acidic residues" evidence="1">
    <location>
        <begin position="229"/>
        <end position="240"/>
    </location>
</feature>
<name>A0A672TGS9_STRHB</name>
<organism evidence="2 3">
    <name type="scientific">Strigops habroptila</name>
    <name type="common">Kakapo</name>
    <dbReference type="NCBI Taxonomy" id="2489341"/>
    <lineage>
        <taxon>Eukaryota</taxon>
        <taxon>Metazoa</taxon>
        <taxon>Chordata</taxon>
        <taxon>Craniata</taxon>
        <taxon>Vertebrata</taxon>
        <taxon>Euteleostomi</taxon>
        <taxon>Archelosauria</taxon>
        <taxon>Archosauria</taxon>
        <taxon>Dinosauria</taxon>
        <taxon>Saurischia</taxon>
        <taxon>Theropoda</taxon>
        <taxon>Coelurosauria</taxon>
        <taxon>Aves</taxon>
        <taxon>Neognathae</taxon>
        <taxon>Neoaves</taxon>
        <taxon>Telluraves</taxon>
        <taxon>Australaves</taxon>
        <taxon>Psittaciformes</taxon>
        <taxon>Psittacidae</taxon>
        <taxon>Strigops</taxon>
    </lineage>
</organism>
<dbReference type="Gene3D" id="2.40.50.960">
    <property type="match status" value="1"/>
</dbReference>
<gene>
    <name evidence="2" type="primary">ACD</name>
</gene>
<sequence>MQLRLSSLICRIIVLQKYTVCFQEEARLEDCEFYLRAQQFIVLPTERQRLESSDGNKEPSVMQKIKEVWLRSLTLKNAPSSEPSISQLIDAIGQSQLEVLKENSEECLDLWMPKVMPVMVKDEVPVTQWEAERKEEDEDTFMVLANILVVPPEEEAVACDASKAETSEATPGESSDGRTGPGNLSVISQPSSAKSTALSESSEGSMDNPWNRLPPISLTLSCSDEKILQQDPPSKTKQDVAADSNTQDSLELCSQDSSEGLPPGEPVQTSSPSLLCNYGNTNLVETSTMQAPSAMEAACGAPSTAQGLQVSGGSQATPTSLPLASPILPSSRLQALPEGMPHQEQADSSVAAFPPDTLGHGQAHARTPGGDAVGAKGKLLAGDGQALLAHHGQQHPQGALWGKGREMGWRLEPVSTQSAKKSRKEETGLRCGKELEEEEEEVQASVVSGPSSWPEQHRALQLYEKKLLQYRYETPSPKLCEQIRSVRSVQLWPHVAIPCPPMAGPMGCRQCHLHPCGGSPHSALPLVIGLPQRMVACPQPGPFSPQLPRCGFTGSQR</sequence>
<accession>A0A672TGS9</accession>
<reference evidence="2" key="3">
    <citation type="submission" date="2025-09" db="UniProtKB">
        <authorList>
            <consortium name="Ensembl"/>
        </authorList>
    </citation>
    <scope>IDENTIFICATION</scope>
</reference>
<dbReference type="GO" id="GO:0032211">
    <property type="term" value="P:negative regulation of telomere maintenance via telomerase"/>
    <property type="evidence" value="ECO:0007669"/>
    <property type="project" value="TreeGrafter"/>
</dbReference>
<feature type="compositionally biased region" description="Polar residues" evidence="1">
    <location>
        <begin position="243"/>
        <end position="258"/>
    </location>
</feature>
<feature type="region of interest" description="Disordered" evidence="1">
    <location>
        <begin position="304"/>
        <end position="323"/>
    </location>
</feature>
<evidence type="ECO:0000313" key="2">
    <source>
        <dbReference type="Ensembl" id="ENSSHBP00005001179.1"/>
    </source>
</evidence>
<feature type="region of interest" description="Disordered" evidence="1">
    <location>
        <begin position="414"/>
        <end position="437"/>
    </location>
</feature>
<dbReference type="PANTHER" id="PTHR14487:SF3">
    <property type="entry name" value="ADRENOCORTICAL DYSPLASIA PROTEIN HOMOLOG"/>
    <property type="match status" value="1"/>
</dbReference>
<dbReference type="PANTHER" id="PTHR14487">
    <property type="entry name" value="ADRENOCORTICAL DYSPLASIA PROTEIN ACD"/>
    <property type="match status" value="1"/>
</dbReference>
<reference evidence="2 3" key="1">
    <citation type="submission" date="2019-11" db="EMBL/GenBank/DDBJ databases">
        <title>Strigops habroptila (kakapo) genome, bStrHab1, primary haplotype, v2.</title>
        <authorList>
            <person name="Jarvis E.D."/>
            <person name="Howard J."/>
            <person name="Rhie A."/>
            <person name="Phillippy A."/>
            <person name="Korlach J."/>
            <person name="Digby A."/>
            <person name="Iorns D."/>
            <person name="Eason D."/>
            <person name="Robertson B."/>
            <person name="Raemaekers T."/>
            <person name="Howe K."/>
            <person name="Lewin H."/>
            <person name="Damas J."/>
            <person name="Hastie A."/>
            <person name="Tracey A."/>
            <person name="Chow W."/>
            <person name="Fedrigo O."/>
        </authorList>
    </citation>
    <scope>NUCLEOTIDE SEQUENCE [LARGE SCALE GENOMIC DNA]</scope>
</reference>
<protein>
    <recommendedName>
        <fullName evidence="4">ACD shelterin complex subunit and telomerase recruitment factor</fullName>
    </recommendedName>
</protein>
<dbReference type="Proteomes" id="UP000472266">
    <property type="component" value="Chromosome 13"/>
</dbReference>
<dbReference type="InterPro" id="IPR028631">
    <property type="entry name" value="ACD"/>
</dbReference>
<evidence type="ECO:0000256" key="1">
    <source>
        <dbReference type="SAM" id="MobiDB-lite"/>
    </source>
</evidence>
<reference evidence="2" key="2">
    <citation type="submission" date="2025-08" db="UniProtKB">
        <authorList>
            <consortium name="Ensembl"/>
        </authorList>
    </citation>
    <scope>IDENTIFICATION</scope>
</reference>
<keyword evidence="3" id="KW-1185">Reference proteome</keyword>
<feature type="region of interest" description="Disordered" evidence="1">
    <location>
        <begin position="229"/>
        <end position="273"/>
    </location>
</feature>
<proteinExistence type="predicted"/>
<feature type="compositionally biased region" description="Low complexity" evidence="1">
    <location>
        <begin position="191"/>
        <end position="203"/>
    </location>
</feature>
<feature type="region of interest" description="Disordered" evidence="1">
    <location>
        <begin position="338"/>
        <end position="377"/>
    </location>
</feature>
<dbReference type="GO" id="GO:0042162">
    <property type="term" value="F:telomeric DNA binding"/>
    <property type="evidence" value="ECO:0007669"/>
    <property type="project" value="TreeGrafter"/>
</dbReference>
<dbReference type="GO" id="GO:0070187">
    <property type="term" value="C:shelterin complex"/>
    <property type="evidence" value="ECO:0007669"/>
    <property type="project" value="InterPro"/>
</dbReference>
<evidence type="ECO:0000313" key="3">
    <source>
        <dbReference type="Proteomes" id="UP000472266"/>
    </source>
</evidence>
<dbReference type="GO" id="GO:0070198">
    <property type="term" value="P:protein localization to chromosome, telomeric region"/>
    <property type="evidence" value="ECO:0007669"/>
    <property type="project" value="TreeGrafter"/>
</dbReference>
<dbReference type="Ensembl" id="ENSSHBT00005001424.1">
    <property type="protein sequence ID" value="ENSSHBP00005001179.1"/>
    <property type="gene ID" value="ENSSHBG00005001066.1"/>
</dbReference>
<dbReference type="AlphaFoldDB" id="A0A672TGS9"/>
<dbReference type="InParanoid" id="A0A672TGS9"/>
<feature type="compositionally biased region" description="Basic and acidic residues" evidence="1">
    <location>
        <begin position="423"/>
        <end position="434"/>
    </location>
</feature>
<evidence type="ECO:0008006" key="4">
    <source>
        <dbReference type="Google" id="ProtNLM"/>
    </source>
</evidence>
<dbReference type="GeneTree" id="ENSGT00390000004877"/>